<comment type="caution">
    <text evidence="1">The sequence shown here is derived from an EMBL/GenBank/DDBJ whole genome shotgun (WGS) entry which is preliminary data.</text>
</comment>
<dbReference type="Proteomes" id="UP001059041">
    <property type="component" value="Linkage Group LG11"/>
</dbReference>
<name>A0A9W7TQ50_TRIRA</name>
<evidence type="ECO:0000313" key="1">
    <source>
        <dbReference type="EMBL" id="KAI7803173.1"/>
    </source>
</evidence>
<evidence type="ECO:0000313" key="2">
    <source>
        <dbReference type="Proteomes" id="UP001059041"/>
    </source>
</evidence>
<proteinExistence type="predicted"/>
<keyword evidence="2" id="KW-1185">Reference proteome</keyword>
<protein>
    <submittedName>
        <fullName evidence="1">Uncharacterized protein</fullName>
    </submittedName>
</protein>
<dbReference type="EMBL" id="JAFHDT010000011">
    <property type="protein sequence ID" value="KAI7803173.1"/>
    <property type="molecule type" value="Genomic_DNA"/>
</dbReference>
<gene>
    <name evidence="1" type="ORF">IRJ41_003588</name>
</gene>
<accession>A0A9W7TQ50</accession>
<dbReference type="AlphaFoldDB" id="A0A9W7TQ50"/>
<organism evidence="1 2">
    <name type="scientific">Triplophysa rosa</name>
    <name type="common">Cave loach</name>
    <dbReference type="NCBI Taxonomy" id="992332"/>
    <lineage>
        <taxon>Eukaryota</taxon>
        <taxon>Metazoa</taxon>
        <taxon>Chordata</taxon>
        <taxon>Craniata</taxon>
        <taxon>Vertebrata</taxon>
        <taxon>Euteleostomi</taxon>
        <taxon>Actinopterygii</taxon>
        <taxon>Neopterygii</taxon>
        <taxon>Teleostei</taxon>
        <taxon>Ostariophysi</taxon>
        <taxon>Cypriniformes</taxon>
        <taxon>Nemacheilidae</taxon>
        <taxon>Triplophysa</taxon>
    </lineage>
</organism>
<sequence>MNTGTNVISVEPDTDVNTGVPQWMLFFPNYEGNMRCPLKRYCRCGFISEHHNRRNLQRNTVDTKEDFEKVV</sequence>
<reference evidence="1" key="1">
    <citation type="submission" date="2021-02" db="EMBL/GenBank/DDBJ databases">
        <title>Comparative genomics reveals that relaxation of natural selection precedes convergent phenotypic evolution of cavefish.</title>
        <authorList>
            <person name="Peng Z."/>
        </authorList>
    </citation>
    <scope>NUCLEOTIDE SEQUENCE</scope>
    <source>
        <tissue evidence="1">Muscle</tissue>
    </source>
</reference>